<dbReference type="RefSeq" id="YP_003969570.1">
    <property type="nucleotide sequence ID" value="NC_014636.1"/>
</dbReference>
<gene>
    <name evidence="1" type="ORF">phiAS5_ORF0281</name>
</gene>
<accession>E1A235</accession>
<dbReference type="GeneID" id="9861688"/>
<dbReference type="KEGG" id="vg:9861688"/>
<sequence>MIDQLKYFRYQHLPEHLQPFSKPFHDLAEKMIAELPDNEQRKIGLQKLIEAKDCFVRAKL</sequence>
<dbReference type="Proteomes" id="UP000002236">
    <property type="component" value="Segment"/>
</dbReference>
<organism evidence="1 2">
    <name type="scientific">Aeromonas phage phiAS5</name>
    <dbReference type="NCBI Taxonomy" id="879630"/>
    <lineage>
        <taxon>Viruses</taxon>
        <taxon>Duplodnaviria</taxon>
        <taxon>Heunggongvirae</taxon>
        <taxon>Uroviricota</taxon>
        <taxon>Caudoviricetes</taxon>
        <taxon>Pantevenvirales</taxon>
        <taxon>Straboviridae</taxon>
        <taxon>Chrysonvirus</taxon>
        <taxon>Chrysonvirus as5</taxon>
    </lineage>
</organism>
<name>E1A235_9CAUD</name>
<keyword evidence="2" id="KW-1185">Reference proteome</keyword>
<evidence type="ECO:0000313" key="2">
    <source>
        <dbReference type="Proteomes" id="UP000002236"/>
    </source>
</evidence>
<reference evidence="1 2" key="1">
    <citation type="journal article" date="2012" name="Vet. Microbiol.">
        <title>Complete genome sequence and characterization of a broad-host range T4-like bacteriophage phiAS5 infecting Aeromonas salmonicida subsp. salmonicida.</title>
        <authorList>
            <person name="Kim J.H."/>
            <person name="Son J.S."/>
            <person name="Choi Y.J."/>
            <person name="Choresca C.H.Jr."/>
            <person name="Shin S.P."/>
            <person name="Han J.E."/>
            <person name="Jun J.W."/>
            <person name="Park S.C."/>
        </authorList>
    </citation>
    <scope>NUCLEOTIDE SEQUENCE [LARGE SCALE GENOMIC DNA]</scope>
</reference>
<protein>
    <submittedName>
        <fullName evidence="1">Uncharacterized protein</fullName>
    </submittedName>
</protein>
<dbReference type="OrthoDB" id="27181at10239"/>
<proteinExistence type="predicted"/>
<evidence type="ECO:0000313" key="1">
    <source>
        <dbReference type="EMBL" id="ADM80124.1"/>
    </source>
</evidence>
<dbReference type="EMBL" id="HM452126">
    <property type="protein sequence ID" value="ADM80124.1"/>
    <property type="molecule type" value="Genomic_DNA"/>
</dbReference>